<feature type="transmembrane region" description="Helical" evidence="6">
    <location>
        <begin position="20"/>
        <end position="39"/>
    </location>
</feature>
<dbReference type="EMBL" id="FNVD01000007">
    <property type="protein sequence ID" value="SEF95611.1"/>
    <property type="molecule type" value="Genomic_DNA"/>
</dbReference>
<dbReference type="Gene3D" id="1.20.950.20">
    <property type="entry name" value="Transmembrane di-heme cytochromes, Chain C"/>
    <property type="match status" value="1"/>
</dbReference>
<dbReference type="InterPro" id="IPR011577">
    <property type="entry name" value="Cyt_b561_bac/Ni-Hgenase"/>
</dbReference>
<dbReference type="GO" id="GO:0022904">
    <property type="term" value="P:respiratory electron transport chain"/>
    <property type="evidence" value="ECO:0007669"/>
    <property type="project" value="InterPro"/>
</dbReference>
<dbReference type="GO" id="GO:0005886">
    <property type="term" value="C:plasma membrane"/>
    <property type="evidence" value="ECO:0007669"/>
    <property type="project" value="UniProtKB-SubCell"/>
</dbReference>
<dbReference type="GO" id="GO:0009055">
    <property type="term" value="F:electron transfer activity"/>
    <property type="evidence" value="ECO:0007669"/>
    <property type="project" value="InterPro"/>
</dbReference>
<dbReference type="PANTHER" id="PTHR30485">
    <property type="entry name" value="NI/FE-HYDROGENASE 1 B-TYPE CYTOCHROME SUBUNIT"/>
    <property type="match status" value="1"/>
</dbReference>
<dbReference type="Proteomes" id="UP000236742">
    <property type="component" value="Unassembled WGS sequence"/>
</dbReference>
<keyword evidence="9" id="KW-1185">Reference proteome</keyword>
<reference evidence="8 9" key="1">
    <citation type="submission" date="2016-10" db="EMBL/GenBank/DDBJ databases">
        <authorList>
            <person name="de Groot N.N."/>
        </authorList>
    </citation>
    <scope>NUCLEOTIDE SEQUENCE [LARGE SCALE GENOMIC DNA]</scope>
    <source>
        <strain evidence="8 9">DSM 23413</strain>
    </source>
</reference>
<evidence type="ECO:0000256" key="3">
    <source>
        <dbReference type="ARBA" id="ARBA00022692"/>
    </source>
</evidence>
<feature type="transmembrane region" description="Helical" evidence="6">
    <location>
        <begin position="75"/>
        <end position="95"/>
    </location>
</feature>
<evidence type="ECO:0000256" key="4">
    <source>
        <dbReference type="ARBA" id="ARBA00022989"/>
    </source>
</evidence>
<evidence type="ECO:0000256" key="5">
    <source>
        <dbReference type="ARBA" id="ARBA00023136"/>
    </source>
</evidence>
<dbReference type="PANTHER" id="PTHR30485:SF2">
    <property type="entry name" value="BLL0597 PROTEIN"/>
    <property type="match status" value="1"/>
</dbReference>
<evidence type="ECO:0000313" key="9">
    <source>
        <dbReference type="Proteomes" id="UP000236742"/>
    </source>
</evidence>
<dbReference type="SUPFAM" id="SSF81342">
    <property type="entry name" value="Transmembrane di-heme cytochromes"/>
    <property type="match status" value="1"/>
</dbReference>
<evidence type="ECO:0000313" key="8">
    <source>
        <dbReference type="EMBL" id="SEF95611.1"/>
    </source>
</evidence>
<protein>
    <submittedName>
        <fullName evidence="8">Cytochrome b</fullName>
    </submittedName>
</protein>
<dbReference type="AlphaFoldDB" id="A0A1H5W8U3"/>
<evidence type="ECO:0000256" key="1">
    <source>
        <dbReference type="ARBA" id="ARBA00004651"/>
    </source>
</evidence>
<feature type="domain" description="Cytochrome b561 bacterial/Ni-hydrogenase" evidence="7">
    <location>
        <begin position="15"/>
        <end position="148"/>
    </location>
</feature>
<name>A0A1H5W8U3_9RHOB</name>
<evidence type="ECO:0000256" key="6">
    <source>
        <dbReference type="SAM" id="Phobius"/>
    </source>
</evidence>
<accession>A0A1H5W8U3</accession>
<evidence type="ECO:0000256" key="2">
    <source>
        <dbReference type="ARBA" id="ARBA00022475"/>
    </source>
</evidence>
<dbReference type="GO" id="GO:0020037">
    <property type="term" value="F:heme binding"/>
    <property type="evidence" value="ECO:0007669"/>
    <property type="project" value="TreeGrafter"/>
</dbReference>
<feature type="transmembrane region" description="Helical" evidence="6">
    <location>
        <begin position="115"/>
        <end position="132"/>
    </location>
</feature>
<proteinExistence type="predicted"/>
<dbReference type="Pfam" id="PF01292">
    <property type="entry name" value="Ni_hydr_CYTB"/>
    <property type="match status" value="1"/>
</dbReference>
<keyword evidence="3 6" id="KW-0812">Transmembrane</keyword>
<sequence>MAAFAANALVIDEESKLHLWIGYFVIALVAIRIVWGLIGTRYARFSSFRPSLSAAMEQISDIATGRRIHLGHTPLGALMIYNLIVTLLLIGLTGWLMTTDMFWGVEWLEELHEMFVTWAEISVVLHIAAVIYESRRTGVNLPRAMVTGAKTLPGAQA</sequence>
<evidence type="ECO:0000259" key="7">
    <source>
        <dbReference type="Pfam" id="PF01292"/>
    </source>
</evidence>
<keyword evidence="4 6" id="KW-1133">Transmembrane helix</keyword>
<dbReference type="InterPro" id="IPR051542">
    <property type="entry name" value="Hydrogenase_cytochrome"/>
</dbReference>
<keyword evidence="2" id="KW-1003">Cell membrane</keyword>
<organism evidence="8 9">
    <name type="scientific">Jhaorihella thermophila</name>
    <dbReference type="NCBI Taxonomy" id="488547"/>
    <lineage>
        <taxon>Bacteria</taxon>
        <taxon>Pseudomonadati</taxon>
        <taxon>Pseudomonadota</taxon>
        <taxon>Alphaproteobacteria</taxon>
        <taxon>Rhodobacterales</taxon>
        <taxon>Paracoccaceae</taxon>
        <taxon>Jhaorihella</taxon>
    </lineage>
</organism>
<dbReference type="InterPro" id="IPR016174">
    <property type="entry name" value="Di-haem_cyt_TM"/>
</dbReference>
<comment type="subcellular location">
    <subcellularLocation>
        <location evidence="1">Cell membrane</location>
        <topology evidence="1">Multi-pass membrane protein</topology>
    </subcellularLocation>
</comment>
<keyword evidence="5 6" id="KW-0472">Membrane</keyword>
<gene>
    <name evidence="8" type="ORF">SAMN05421751_107160</name>
</gene>